<proteinExistence type="predicted"/>
<evidence type="ECO:0000256" key="5">
    <source>
        <dbReference type="PROSITE-ProRule" id="PRU00581"/>
    </source>
</evidence>
<accession>A0A3M6TPB8</accession>
<feature type="transmembrane region" description="Helical" evidence="7">
    <location>
        <begin position="148"/>
        <end position="167"/>
    </location>
</feature>
<feature type="transmembrane region" description="Helical" evidence="7">
    <location>
        <begin position="301"/>
        <end position="320"/>
    </location>
</feature>
<feature type="transmembrane region" description="Helical" evidence="7">
    <location>
        <begin position="73"/>
        <end position="94"/>
    </location>
</feature>
<dbReference type="Pfam" id="PF01284">
    <property type="entry name" value="MARVEL"/>
    <property type="match status" value="1"/>
</dbReference>
<gene>
    <name evidence="9" type="ORF">pdam_00014572</name>
</gene>
<feature type="transmembrane region" description="Helical" evidence="7">
    <location>
        <begin position="242"/>
        <end position="262"/>
    </location>
</feature>
<evidence type="ECO:0000256" key="7">
    <source>
        <dbReference type="SAM" id="Phobius"/>
    </source>
</evidence>
<dbReference type="InterPro" id="IPR050578">
    <property type="entry name" value="MARVEL-CKLF_proteins"/>
</dbReference>
<dbReference type="EMBL" id="RCHS01003235">
    <property type="protein sequence ID" value="RMX43252.1"/>
    <property type="molecule type" value="Genomic_DNA"/>
</dbReference>
<comment type="caution">
    <text evidence="9">The sequence shown here is derived from an EMBL/GenBank/DDBJ whole genome shotgun (WGS) entry which is preliminary data.</text>
</comment>
<keyword evidence="3 7" id="KW-1133">Transmembrane helix</keyword>
<evidence type="ECO:0000256" key="2">
    <source>
        <dbReference type="ARBA" id="ARBA00022692"/>
    </source>
</evidence>
<evidence type="ECO:0000256" key="4">
    <source>
        <dbReference type="ARBA" id="ARBA00023136"/>
    </source>
</evidence>
<dbReference type="InterPro" id="IPR008253">
    <property type="entry name" value="Marvel"/>
</dbReference>
<feature type="domain" description="MARVEL" evidence="8">
    <location>
        <begin position="232"/>
        <end position="335"/>
    </location>
</feature>
<feature type="transmembrane region" description="Helical" evidence="7">
    <location>
        <begin position="43"/>
        <end position="61"/>
    </location>
</feature>
<dbReference type="Proteomes" id="UP000275408">
    <property type="component" value="Unassembled WGS sequence"/>
</dbReference>
<keyword evidence="10" id="KW-1185">Reference proteome</keyword>
<dbReference type="OrthoDB" id="6020693at2759"/>
<feature type="transmembrane region" description="Helical" evidence="7">
    <location>
        <begin position="106"/>
        <end position="128"/>
    </location>
</feature>
<evidence type="ECO:0000259" key="8">
    <source>
        <dbReference type="PROSITE" id="PS51225"/>
    </source>
</evidence>
<feature type="region of interest" description="Disordered" evidence="6">
    <location>
        <begin position="1"/>
        <end position="27"/>
    </location>
</feature>
<dbReference type="GO" id="GO:0016020">
    <property type="term" value="C:membrane"/>
    <property type="evidence" value="ECO:0007669"/>
    <property type="project" value="UniProtKB-SubCell"/>
</dbReference>
<dbReference type="PANTHER" id="PTHR22776">
    <property type="entry name" value="MARVEL-CONTAINING POTENTIAL LIPID RAFT-ASSOCIATED PROTEIN"/>
    <property type="match status" value="1"/>
</dbReference>
<evidence type="ECO:0000256" key="3">
    <source>
        <dbReference type="ARBA" id="ARBA00022989"/>
    </source>
</evidence>
<comment type="subcellular location">
    <subcellularLocation>
        <location evidence="1">Membrane</location>
        <topology evidence="1">Multi-pass membrane protein</topology>
    </subcellularLocation>
</comment>
<organism evidence="9 10">
    <name type="scientific">Pocillopora damicornis</name>
    <name type="common">Cauliflower coral</name>
    <name type="synonym">Millepora damicornis</name>
    <dbReference type="NCBI Taxonomy" id="46731"/>
    <lineage>
        <taxon>Eukaryota</taxon>
        <taxon>Metazoa</taxon>
        <taxon>Cnidaria</taxon>
        <taxon>Anthozoa</taxon>
        <taxon>Hexacorallia</taxon>
        <taxon>Scleractinia</taxon>
        <taxon>Astrocoeniina</taxon>
        <taxon>Pocilloporidae</taxon>
        <taxon>Pocillopora</taxon>
    </lineage>
</organism>
<dbReference type="PANTHER" id="PTHR22776:SF49">
    <property type="entry name" value="MARVEL DOMAIN-CONTAINING PROTEIN"/>
    <property type="match status" value="1"/>
</dbReference>
<dbReference type="AlphaFoldDB" id="A0A3M6TPB8"/>
<keyword evidence="4 5" id="KW-0472">Membrane</keyword>
<sequence length="335" mass="36378">MADPENPDTTAKSDEAPAERSGSGGAGSGDIGLTMSYIMSIPGILKIVEFFTLLLAFAIAADVYYGRSGRMDFFLFVTVTSWLLVIAVFLLFAFNIIAKINLSIDWNIPVFVFAVVAAVLLLLSSALIADTVAGFRGLAVFDKVRAAAAFGFISMFVFIADAVVYFLKRTGRIYPSKDRKEIETVLKSILKMSNPEDKEAVSRPNAAIMDSSGGGNAGGAGVSITITFNKAYVVSIPGVLKIVEFILLLLAFSIAADISFAYRGRMSFFLFVTITSWLLVIAWFVLFTFNLQTKINLSINWNITAFGFIAMFVFIGDAVVEFLKVTGKTQVQIAL</sequence>
<evidence type="ECO:0000313" key="9">
    <source>
        <dbReference type="EMBL" id="RMX43252.1"/>
    </source>
</evidence>
<protein>
    <recommendedName>
        <fullName evidence="8">MARVEL domain-containing protein</fullName>
    </recommendedName>
</protein>
<keyword evidence="2 5" id="KW-0812">Transmembrane</keyword>
<reference evidence="9 10" key="1">
    <citation type="journal article" date="2018" name="Sci. Rep.">
        <title>Comparative analysis of the Pocillopora damicornis genome highlights role of immune system in coral evolution.</title>
        <authorList>
            <person name="Cunning R."/>
            <person name="Bay R.A."/>
            <person name="Gillette P."/>
            <person name="Baker A.C."/>
            <person name="Traylor-Knowles N."/>
        </authorList>
    </citation>
    <scope>NUCLEOTIDE SEQUENCE [LARGE SCALE GENOMIC DNA]</scope>
    <source>
        <strain evidence="9">RSMAS</strain>
        <tissue evidence="9">Whole animal</tissue>
    </source>
</reference>
<feature type="transmembrane region" description="Helical" evidence="7">
    <location>
        <begin position="268"/>
        <end position="289"/>
    </location>
</feature>
<evidence type="ECO:0000313" key="10">
    <source>
        <dbReference type="Proteomes" id="UP000275408"/>
    </source>
</evidence>
<evidence type="ECO:0000256" key="6">
    <source>
        <dbReference type="SAM" id="MobiDB-lite"/>
    </source>
</evidence>
<evidence type="ECO:0000256" key="1">
    <source>
        <dbReference type="ARBA" id="ARBA00004141"/>
    </source>
</evidence>
<dbReference type="PROSITE" id="PS51225">
    <property type="entry name" value="MARVEL"/>
    <property type="match status" value="2"/>
</dbReference>
<name>A0A3M6TPB8_POCDA</name>
<feature type="domain" description="MARVEL" evidence="8">
    <location>
        <begin position="37"/>
        <end position="170"/>
    </location>
</feature>